<evidence type="ECO:0000313" key="3">
    <source>
        <dbReference type="Proteomes" id="UP000250990"/>
    </source>
</evidence>
<keyword evidence="3" id="KW-1185">Reference proteome</keyword>
<evidence type="ECO:0000313" key="2">
    <source>
        <dbReference type="EMBL" id="AWY05751.1"/>
    </source>
</evidence>
<dbReference type="EMBL" id="MH271308">
    <property type="protein sequence ID" value="AWY05751.1"/>
    <property type="molecule type" value="Genomic_DNA"/>
</dbReference>
<protein>
    <submittedName>
        <fullName evidence="2">Uncharacterized protein</fullName>
    </submittedName>
</protein>
<feature type="coiled-coil region" evidence="1">
    <location>
        <begin position="110"/>
        <end position="137"/>
    </location>
</feature>
<accession>A0A2Z4Q6T7</accession>
<reference evidence="3" key="1">
    <citation type="submission" date="2018-04" db="EMBL/GenBank/DDBJ databases">
        <authorList>
            <person name="Go L.Y."/>
            <person name="Mitchell J.A."/>
        </authorList>
    </citation>
    <scope>NUCLEOTIDE SEQUENCE [LARGE SCALE GENOMIC DNA]</scope>
</reference>
<organism evidence="2 3">
    <name type="scientific">Microbacterium phage Percival</name>
    <dbReference type="NCBI Taxonomy" id="2201439"/>
    <lineage>
        <taxon>Viruses</taxon>
        <taxon>Duplodnaviria</taxon>
        <taxon>Heunggongvirae</taxon>
        <taxon>Uroviricota</taxon>
        <taxon>Caudoviricetes</taxon>
        <taxon>Casidaviridae</taxon>
        <taxon>Percivalvirus</taxon>
        <taxon>Percivalvirus percival</taxon>
    </lineage>
</organism>
<sequence length="158" mass="17629">MSAASAARSGVRRFGDLPRRDQLAVYLRSASERLDQARSGFVRRPRRPGGPAEWLYLPETAARRVEHYEARVEALLGELADDILARLEEPPTPTPDDLEAAHWEALTAERDALAAKLAAVEQLADRWDRQHERYRAQAAYGAAGVLTRTTTQLREAIA</sequence>
<dbReference type="Proteomes" id="UP000250990">
    <property type="component" value="Segment"/>
</dbReference>
<evidence type="ECO:0000256" key="1">
    <source>
        <dbReference type="SAM" id="Coils"/>
    </source>
</evidence>
<proteinExistence type="predicted"/>
<keyword evidence="1" id="KW-0175">Coiled coil</keyword>
<gene>
    <name evidence="2" type="primary">65</name>
    <name evidence="2" type="ORF">PBI_PERCIVAL_65</name>
</gene>
<name>A0A2Z4Q6T7_9CAUD</name>